<dbReference type="InterPro" id="IPR009003">
    <property type="entry name" value="Peptidase_S1_PA"/>
</dbReference>
<dbReference type="InterPro" id="IPR043504">
    <property type="entry name" value="Peptidase_S1_PA_chymotrypsin"/>
</dbReference>
<sequence length="296" mass="33926">MAGNTVSAVKSILLIMSMHLLFYCAKLDDVNCGSLNPMRNAKGYMTIVYTSFPNRRSKQCIGTMLPPTDEHITTVLIPEFCITPAEINQTRITLVHHYRQRINGYLQHEINSILLPESHINFTGRNLYPTLKFGLIELHHPIMVSRISMPVCLPTDENTFDDQSRCFLLFLRNSQPPLSTEYVSLTLYNTTLCKLEVGEQIIFSDRHICAIADDDKDIDPLEPGNPEIMLEGAPLLCYDNGRFYQLGIYDWTKIFIRQPDMEPILIFSKLKAIHQIIEHFQSDPTLTWPGMINYSN</sequence>
<dbReference type="Gene3D" id="2.40.10.10">
    <property type="entry name" value="Trypsin-like serine proteases"/>
    <property type="match status" value="1"/>
</dbReference>
<organism evidence="2 3">
    <name type="scientific">Trichinella zimbabwensis</name>
    <dbReference type="NCBI Taxonomy" id="268475"/>
    <lineage>
        <taxon>Eukaryota</taxon>
        <taxon>Metazoa</taxon>
        <taxon>Ecdysozoa</taxon>
        <taxon>Nematoda</taxon>
        <taxon>Enoplea</taxon>
        <taxon>Dorylaimia</taxon>
        <taxon>Trichinellida</taxon>
        <taxon>Trichinellidae</taxon>
        <taxon>Trichinella</taxon>
    </lineage>
</organism>
<keyword evidence="1" id="KW-0732">Signal</keyword>
<dbReference type="STRING" id="268475.A0A0V1HM86"/>
<dbReference type="EMBL" id="JYDP01000048">
    <property type="protein sequence ID" value="KRZ11642.1"/>
    <property type="molecule type" value="Genomic_DNA"/>
</dbReference>
<proteinExistence type="predicted"/>
<evidence type="ECO:0000313" key="2">
    <source>
        <dbReference type="EMBL" id="KRZ11642.1"/>
    </source>
</evidence>
<keyword evidence="3" id="KW-1185">Reference proteome</keyword>
<evidence type="ECO:0000256" key="1">
    <source>
        <dbReference type="SAM" id="SignalP"/>
    </source>
</evidence>
<dbReference type="OrthoDB" id="5979691at2759"/>
<dbReference type="SUPFAM" id="SSF50494">
    <property type="entry name" value="Trypsin-like serine proteases"/>
    <property type="match status" value="1"/>
</dbReference>
<evidence type="ECO:0008006" key="4">
    <source>
        <dbReference type="Google" id="ProtNLM"/>
    </source>
</evidence>
<dbReference type="AlphaFoldDB" id="A0A0V1HM86"/>
<name>A0A0V1HM86_9BILA</name>
<dbReference type="Proteomes" id="UP000055024">
    <property type="component" value="Unassembled WGS sequence"/>
</dbReference>
<gene>
    <name evidence="2" type="ORF">T11_4083</name>
</gene>
<feature type="chain" id="PRO_5006879270" description="Serine protease 28" evidence="1">
    <location>
        <begin position="28"/>
        <end position="296"/>
    </location>
</feature>
<feature type="signal peptide" evidence="1">
    <location>
        <begin position="1"/>
        <end position="27"/>
    </location>
</feature>
<accession>A0A0V1HM86</accession>
<protein>
    <recommendedName>
        <fullName evidence="4">Serine protease 28</fullName>
    </recommendedName>
</protein>
<comment type="caution">
    <text evidence="2">The sequence shown here is derived from an EMBL/GenBank/DDBJ whole genome shotgun (WGS) entry which is preliminary data.</text>
</comment>
<evidence type="ECO:0000313" key="3">
    <source>
        <dbReference type="Proteomes" id="UP000055024"/>
    </source>
</evidence>
<reference evidence="2 3" key="1">
    <citation type="submission" date="2015-01" db="EMBL/GenBank/DDBJ databases">
        <title>Evolution of Trichinella species and genotypes.</title>
        <authorList>
            <person name="Korhonen P.K."/>
            <person name="Edoardo P."/>
            <person name="Giuseppe L.R."/>
            <person name="Gasser R.B."/>
        </authorList>
    </citation>
    <scope>NUCLEOTIDE SEQUENCE [LARGE SCALE GENOMIC DNA]</scope>
    <source>
        <strain evidence="2">ISS1029</strain>
    </source>
</reference>